<keyword evidence="3" id="KW-0032">Aminotransferase</keyword>
<gene>
    <name evidence="10" type="ORF">GCM10011355_04120</name>
</gene>
<feature type="domain" description="GCVT N-terminal" evidence="8">
    <location>
        <begin position="23"/>
        <end position="285"/>
    </location>
</feature>
<dbReference type="InterPro" id="IPR028896">
    <property type="entry name" value="GcvT/YgfZ/DmdA"/>
</dbReference>
<evidence type="ECO:0000256" key="4">
    <source>
        <dbReference type="ARBA" id="ARBA00022679"/>
    </source>
</evidence>
<evidence type="ECO:0000256" key="7">
    <source>
        <dbReference type="PIRSR" id="PIRSR006487-1"/>
    </source>
</evidence>
<evidence type="ECO:0000256" key="1">
    <source>
        <dbReference type="ARBA" id="ARBA00008609"/>
    </source>
</evidence>
<protein>
    <recommendedName>
        <fullName evidence="2">aminomethyltransferase</fullName>
        <ecNumber evidence="2">2.1.2.10</ecNumber>
    </recommendedName>
    <alternativeName>
        <fullName evidence="5">Glycine cleavage system T protein</fullName>
    </alternativeName>
</protein>
<evidence type="ECO:0000259" key="8">
    <source>
        <dbReference type="Pfam" id="PF01571"/>
    </source>
</evidence>
<proteinExistence type="inferred from homology"/>
<dbReference type="InterPro" id="IPR013977">
    <property type="entry name" value="GcvT_C"/>
</dbReference>
<reference evidence="10" key="1">
    <citation type="journal article" date="2014" name="Int. J. Syst. Evol. Microbiol.">
        <title>Complete genome sequence of Corynebacterium casei LMG S-19264T (=DSM 44701T), isolated from a smear-ripened cheese.</title>
        <authorList>
            <consortium name="US DOE Joint Genome Institute (JGI-PGF)"/>
            <person name="Walter F."/>
            <person name="Albersmeier A."/>
            <person name="Kalinowski J."/>
            <person name="Ruckert C."/>
        </authorList>
    </citation>
    <scope>NUCLEOTIDE SEQUENCE</scope>
    <source>
        <strain evidence="10">CGMCC 1.14984</strain>
    </source>
</reference>
<dbReference type="InterPro" id="IPR006222">
    <property type="entry name" value="GCVT_N"/>
</dbReference>
<dbReference type="NCBIfam" id="NF010093">
    <property type="entry name" value="PRK13579.1"/>
    <property type="match status" value="1"/>
</dbReference>
<evidence type="ECO:0000256" key="3">
    <source>
        <dbReference type="ARBA" id="ARBA00022576"/>
    </source>
</evidence>
<evidence type="ECO:0000313" key="10">
    <source>
        <dbReference type="EMBL" id="GGH93093.1"/>
    </source>
</evidence>
<dbReference type="Pfam" id="PF01571">
    <property type="entry name" value="GCV_T"/>
    <property type="match status" value="1"/>
</dbReference>
<comment type="caution">
    <text evidence="10">The sequence shown here is derived from an EMBL/GenBank/DDBJ whole genome shotgun (WGS) entry which is preliminary data.</text>
</comment>
<dbReference type="NCBIfam" id="NF001567">
    <property type="entry name" value="PRK00389.1"/>
    <property type="match status" value="1"/>
</dbReference>
<dbReference type="PANTHER" id="PTHR43757">
    <property type="entry name" value="AMINOMETHYLTRANSFERASE"/>
    <property type="match status" value="1"/>
</dbReference>
<organism evidence="10 11">
    <name type="scientific">Aquisalinus luteolus</name>
    <dbReference type="NCBI Taxonomy" id="1566827"/>
    <lineage>
        <taxon>Bacteria</taxon>
        <taxon>Pseudomonadati</taxon>
        <taxon>Pseudomonadota</taxon>
        <taxon>Alphaproteobacteria</taxon>
        <taxon>Parvularculales</taxon>
        <taxon>Parvularculaceae</taxon>
        <taxon>Aquisalinus</taxon>
    </lineage>
</organism>
<dbReference type="GO" id="GO:0008483">
    <property type="term" value="F:transaminase activity"/>
    <property type="evidence" value="ECO:0007669"/>
    <property type="project" value="UniProtKB-KW"/>
</dbReference>
<dbReference type="EMBL" id="BMGZ01000001">
    <property type="protein sequence ID" value="GGH93093.1"/>
    <property type="molecule type" value="Genomic_DNA"/>
</dbReference>
<dbReference type="EC" id="2.1.2.10" evidence="2"/>
<comment type="similarity">
    <text evidence="1">Belongs to the GcvT family.</text>
</comment>
<dbReference type="NCBIfam" id="TIGR00528">
    <property type="entry name" value="gcvT"/>
    <property type="match status" value="1"/>
</dbReference>
<dbReference type="GO" id="GO:0005960">
    <property type="term" value="C:glycine cleavage complex"/>
    <property type="evidence" value="ECO:0007669"/>
    <property type="project" value="InterPro"/>
</dbReference>
<dbReference type="InterPro" id="IPR006223">
    <property type="entry name" value="GcvT"/>
</dbReference>
<dbReference type="FunFam" id="4.10.1250.10:FF:000002">
    <property type="entry name" value="Aminomethyltransferase"/>
    <property type="match status" value="1"/>
</dbReference>
<sequence>MKAAIPELTLMTDETLKKLPLDAIHRELGGKMVPFAGYEMPVQYPLGVMKEHLHVREKAGLFDVSHMGQAWLTTKAGPLGTAEAHKAIAETIEQLVPGEIQKLATGRIRYTVLLNEEGGVLDDLMITRPSTEEDQGRLFLVVNAAVKDQDFALIREKLGHIAILDVMEDRALLALQGPLAAEILSTFIPEAESMPFMSSIDTFFDGMPIGLSRCGYTGEDGYELSVPAEEAELVARRLIDHVAVEPIGLGARDSLRLEAGLCLYGHDMDTATSPVEANLNFSIGKRRREEGDFPGAERILKDLKEGTGRLRVGLKPEGRAPAREGTEIQSPDGKTIGTVTSGGFGPTYGGPLAMGYVDAAFAEEGAGVMLIVRGKPVPASVVPTPFVPQRYYRGKK</sequence>
<evidence type="ECO:0000259" key="9">
    <source>
        <dbReference type="Pfam" id="PF08669"/>
    </source>
</evidence>
<keyword evidence="4" id="KW-0808">Transferase</keyword>
<dbReference type="Gene3D" id="3.30.70.1400">
    <property type="entry name" value="Aminomethyltransferase beta-barrel domains"/>
    <property type="match status" value="1"/>
</dbReference>
<name>A0A8J3EQ16_9PROT</name>
<accession>A0A8J3EQ16</accession>
<evidence type="ECO:0000256" key="6">
    <source>
        <dbReference type="ARBA" id="ARBA00047665"/>
    </source>
</evidence>
<dbReference type="InterPro" id="IPR029043">
    <property type="entry name" value="GcvT/YgfZ_C"/>
</dbReference>
<evidence type="ECO:0000313" key="11">
    <source>
        <dbReference type="Proteomes" id="UP000621856"/>
    </source>
</evidence>
<feature type="domain" description="Aminomethyltransferase C-terminal" evidence="9">
    <location>
        <begin position="311"/>
        <end position="387"/>
    </location>
</feature>
<dbReference type="Gene3D" id="3.30.1360.120">
    <property type="entry name" value="Probable tRNA modification gtpase trme, domain 1"/>
    <property type="match status" value="1"/>
</dbReference>
<dbReference type="SUPFAM" id="SSF101790">
    <property type="entry name" value="Aminomethyltransferase beta-barrel domain"/>
    <property type="match status" value="1"/>
</dbReference>
<dbReference type="GO" id="GO:0004047">
    <property type="term" value="F:aminomethyltransferase activity"/>
    <property type="evidence" value="ECO:0007669"/>
    <property type="project" value="UniProtKB-EC"/>
</dbReference>
<dbReference type="Pfam" id="PF08669">
    <property type="entry name" value="GCV_T_C"/>
    <property type="match status" value="1"/>
</dbReference>
<dbReference type="SUPFAM" id="SSF103025">
    <property type="entry name" value="Folate-binding domain"/>
    <property type="match status" value="1"/>
</dbReference>
<dbReference type="PIRSF" id="PIRSF006487">
    <property type="entry name" value="GcvT"/>
    <property type="match status" value="1"/>
</dbReference>
<evidence type="ECO:0000256" key="5">
    <source>
        <dbReference type="ARBA" id="ARBA00031395"/>
    </source>
</evidence>
<dbReference type="Gene3D" id="4.10.1250.10">
    <property type="entry name" value="Aminomethyltransferase fragment"/>
    <property type="match status" value="1"/>
</dbReference>
<dbReference type="Proteomes" id="UP000621856">
    <property type="component" value="Unassembled WGS sequence"/>
</dbReference>
<dbReference type="PANTHER" id="PTHR43757:SF2">
    <property type="entry name" value="AMINOMETHYLTRANSFERASE, MITOCHONDRIAL"/>
    <property type="match status" value="1"/>
</dbReference>
<dbReference type="InterPro" id="IPR027266">
    <property type="entry name" value="TrmE/GcvT-like"/>
</dbReference>
<dbReference type="Gene3D" id="2.40.30.110">
    <property type="entry name" value="Aminomethyltransferase beta-barrel domains"/>
    <property type="match status" value="1"/>
</dbReference>
<reference evidence="10" key="2">
    <citation type="submission" date="2020-09" db="EMBL/GenBank/DDBJ databases">
        <authorList>
            <person name="Sun Q."/>
            <person name="Zhou Y."/>
        </authorList>
    </citation>
    <scope>NUCLEOTIDE SEQUENCE</scope>
    <source>
        <strain evidence="10">CGMCC 1.14984</strain>
    </source>
</reference>
<comment type="catalytic activity">
    <reaction evidence="6">
        <text>N(6)-[(R)-S(8)-aminomethyldihydrolipoyl]-L-lysyl-[protein] + (6S)-5,6,7,8-tetrahydrofolate = N(6)-[(R)-dihydrolipoyl]-L-lysyl-[protein] + (6R)-5,10-methylene-5,6,7,8-tetrahydrofolate + NH4(+)</text>
        <dbReference type="Rhea" id="RHEA:16945"/>
        <dbReference type="Rhea" id="RHEA-COMP:10475"/>
        <dbReference type="Rhea" id="RHEA-COMP:10492"/>
        <dbReference type="ChEBI" id="CHEBI:15636"/>
        <dbReference type="ChEBI" id="CHEBI:28938"/>
        <dbReference type="ChEBI" id="CHEBI:57453"/>
        <dbReference type="ChEBI" id="CHEBI:83100"/>
        <dbReference type="ChEBI" id="CHEBI:83143"/>
        <dbReference type="EC" id="2.1.2.10"/>
    </reaction>
</comment>
<dbReference type="GO" id="GO:0006546">
    <property type="term" value="P:glycine catabolic process"/>
    <property type="evidence" value="ECO:0007669"/>
    <property type="project" value="InterPro"/>
</dbReference>
<evidence type="ECO:0000256" key="2">
    <source>
        <dbReference type="ARBA" id="ARBA00012616"/>
    </source>
</evidence>
<feature type="binding site" evidence="7">
    <location>
        <position position="223"/>
    </location>
    <ligand>
        <name>substrate</name>
    </ligand>
</feature>
<dbReference type="AlphaFoldDB" id="A0A8J3EQ16"/>